<dbReference type="Pfam" id="PF00628">
    <property type="entry name" value="PHD"/>
    <property type="match status" value="1"/>
</dbReference>
<dbReference type="WBParaSite" id="PSU_v2.g11609.t1">
    <property type="protein sequence ID" value="PSU_v2.g11609.t1"/>
    <property type="gene ID" value="PSU_v2.g11609"/>
</dbReference>
<feature type="compositionally biased region" description="Acidic residues" evidence="6">
    <location>
        <begin position="181"/>
        <end position="191"/>
    </location>
</feature>
<name>A0A914XYJ8_9BILA</name>
<keyword evidence="8" id="KW-1185">Reference proteome</keyword>
<dbReference type="SUPFAM" id="SSF57903">
    <property type="entry name" value="FYVE/PHD zinc finger"/>
    <property type="match status" value="1"/>
</dbReference>
<dbReference type="GO" id="GO:0003677">
    <property type="term" value="F:DNA binding"/>
    <property type="evidence" value="ECO:0007669"/>
    <property type="project" value="UniProtKB-KW"/>
</dbReference>
<evidence type="ECO:0000259" key="7">
    <source>
        <dbReference type="PROSITE" id="PS51058"/>
    </source>
</evidence>
<feature type="domain" description="CXXC-type" evidence="7">
    <location>
        <begin position="51"/>
        <end position="97"/>
    </location>
</feature>
<dbReference type="SMART" id="SM00249">
    <property type="entry name" value="PHD"/>
    <property type="match status" value="1"/>
</dbReference>
<dbReference type="Gene3D" id="3.30.40.10">
    <property type="entry name" value="Zinc/RING finger domain, C3HC4 (zinc finger)"/>
    <property type="match status" value="1"/>
</dbReference>
<dbReference type="AlphaFoldDB" id="A0A914XYJ8"/>
<dbReference type="InterPro" id="IPR011011">
    <property type="entry name" value="Znf_FYVE_PHD"/>
</dbReference>
<feature type="compositionally biased region" description="Basic residues" evidence="6">
    <location>
        <begin position="128"/>
        <end position="139"/>
    </location>
</feature>
<evidence type="ECO:0000256" key="5">
    <source>
        <dbReference type="PROSITE-ProRule" id="PRU00509"/>
    </source>
</evidence>
<evidence type="ECO:0000256" key="6">
    <source>
        <dbReference type="SAM" id="MobiDB-lite"/>
    </source>
</evidence>
<sequence>MERSKDECICGSRRHKSKWINCDRCRQWFHLICARVTEEDLDKIVKFCCYMCTKRDGGMLTIYRCHACAGCWREHNCGFCASCTSDSEKKCDKRRCVLEKNDPYEGVTPVHPERKSILSSSKEDTPVKTKRVYKKRGRKPKAEGAKVAKPFVSLSNYGRSPNASRKAKEALEGSRPYCVDDMTESSESSEEETPKKKKRRSQSVMKKPKVELTTPPPILPRIYKKRGRKPKSETQKSLESTLPSHFATLSTSNTPSIISTPSESPPFLVPVLPLLSEPKTLEPPPVLTPAVVVSVKQTKCSGCEKTARKNSEFCSNRCWFKKETGHIMSKKIVLESHLRSGKRSSLQPGKSKK</sequence>
<evidence type="ECO:0000256" key="2">
    <source>
        <dbReference type="ARBA" id="ARBA00022771"/>
    </source>
</evidence>
<feature type="compositionally biased region" description="Polar residues" evidence="6">
    <location>
        <begin position="153"/>
        <end position="163"/>
    </location>
</feature>
<evidence type="ECO:0000256" key="4">
    <source>
        <dbReference type="ARBA" id="ARBA00023125"/>
    </source>
</evidence>
<protein>
    <submittedName>
        <fullName evidence="9">CXXC-type domain-containing protein</fullName>
    </submittedName>
</protein>
<evidence type="ECO:0000313" key="8">
    <source>
        <dbReference type="Proteomes" id="UP000887577"/>
    </source>
</evidence>
<dbReference type="InterPro" id="IPR013083">
    <property type="entry name" value="Znf_RING/FYVE/PHD"/>
</dbReference>
<dbReference type="PROSITE" id="PS51058">
    <property type="entry name" value="ZF_CXXC"/>
    <property type="match status" value="1"/>
</dbReference>
<evidence type="ECO:0000256" key="3">
    <source>
        <dbReference type="ARBA" id="ARBA00022833"/>
    </source>
</evidence>
<keyword evidence="1" id="KW-0479">Metal-binding</keyword>
<feature type="region of interest" description="Disordered" evidence="6">
    <location>
        <begin position="115"/>
        <end position="247"/>
    </location>
</feature>
<accession>A0A914XYJ8</accession>
<evidence type="ECO:0000256" key="1">
    <source>
        <dbReference type="ARBA" id="ARBA00022723"/>
    </source>
</evidence>
<reference evidence="9" key="1">
    <citation type="submission" date="2022-11" db="UniProtKB">
        <authorList>
            <consortium name="WormBaseParasite"/>
        </authorList>
    </citation>
    <scope>IDENTIFICATION</scope>
</reference>
<keyword evidence="2 5" id="KW-0863">Zinc-finger</keyword>
<organism evidence="8 9">
    <name type="scientific">Panagrolaimus superbus</name>
    <dbReference type="NCBI Taxonomy" id="310955"/>
    <lineage>
        <taxon>Eukaryota</taxon>
        <taxon>Metazoa</taxon>
        <taxon>Ecdysozoa</taxon>
        <taxon>Nematoda</taxon>
        <taxon>Chromadorea</taxon>
        <taxon>Rhabditida</taxon>
        <taxon>Tylenchina</taxon>
        <taxon>Panagrolaimomorpha</taxon>
        <taxon>Panagrolaimoidea</taxon>
        <taxon>Panagrolaimidae</taxon>
        <taxon>Panagrolaimus</taxon>
    </lineage>
</organism>
<keyword evidence="3" id="KW-0862">Zinc</keyword>
<evidence type="ECO:0000313" key="9">
    <source>
        <dbReference type="WBParaSite" id="PSU_v2.g11609.t1"/>
    </source>
</evidence>
<dbReference type="GO" id="GO:0008270">
    <property type="term" value="F:zinc ion binding"/>
    <property type="evidence" value="ECO:0007669"/>
    <property type="project" value="UniProtKB-KW"/>
</dbReference>
<dbReference type="InterPro" id="IPR001965">
    <property type="entry name" value="Znf_PHD"/>
</dbReference>
<dbReference type="InterPro" id="IPR002857">
    <property type="entry name" value="Znf_CXXC"/>
</dbReference>
<keyword evidence="4" id="KW-0238">DNA-binding</keyword>
<dbReference type="Proteomes" id="UP000887577">
    <property type="component" value="Unplaced"/>
</dbReference>
<dbReference type="InterPro" id="IPR019787">
    <property type="entry name" value="Znf_PHD-finger"/>
</dbReference>
<proteinExistence type="predicted"/>
<feature type="compositionally biased region" description="Basic and acidic residues" evidence="6">
    <location>
        <begin position="115"/>
        <end position="127"/>
    </location>
</feature>